<dbReference type="EMBL" id="JAPDDP010000002">
    <property type="protein sequence ID" value="MDA0179031.1"/>
    <property type="molecule type" value="Genomic_DNA"/>
</dbReference>
<dbReference type="RefSeq" id="WP_270023298.1">
    <property type="nucleotide sequence ID" value="NZ_JAPDDP010000002.1"/>
</dbReference>
<evidence type="ECO:0000313" key="2">
    <source>
        <dbReference type="EMBL" id="MDA0179031.1"/>
    </source>
</evidence>
<keyword evidence="3" id="KW-1185">Reference proteome</keyword>
<feature type="region of interest" description="Disordered" evidence="1">
    <location>
        <begin position="80"/>
        <end position="108"/>
    </location>
</feature>
<dbReference type="AlphaFoldDB" id="A0A9X3S7D5"/>
<comment type="caution">
    <text evidence="2">The sequence shown here is derived from an EMBL/GenBank/DDBJ whole genome shotgun (WGS) entry which is preliminary data.</text>
</comment>
<proteinExistence type="predicted"/>
<evidence type="ECO:0000256" key="1">
    <source>
        <dbReference type="SAM" id="MobiDB-lite"/>
    </source>
</evidence>
<dbReference type="Proteomes" id="UP001147653">
    <property type="component" value="Unassembled WGS sequence"/>
</dbReference>
<accession>A0A9X3S7D5</accession>
<protein>
    <submittedName>
        <fullName evidence="2">Uncharacterized protein</fullName>
    </submittedName>
</protein>
<gene>
    <name evidence="2" type="ORF">OJ997_01895</name>
</gene>
<reference evidence="2" key="1">
    <citation type="submission" date="2022-10" db="EMBL/GenBank/DDBJ databases">
        <title>The WGS of Solirubrobacter phytolaccae KCTC 29190.</title>
        <authorList>
            <person name="Jiang Z."/>
        </authorList>
    </citation>
    <scope>NUCLEOTIDE SEQUENCE</scope>
    <source>
        <strain evidence="2">KCTC 29190</strain>
    </source>
</reference>
<evidence type="ECO:0000313" key="3">
    <source>
        <dbReference type="Proteomes" id="UP001147653"/>
    </source>
</evidence>
<sequence length="316" mass="33182">MTRATKVDLYAEPDGARFRHACGFRAVVGAPSGEEADGDGLGKLKCPNPDCAESSFAYAAWYHDDRVPVDADALLALGEAQPERSEAGSPAPLPAPAPTPVHTENGEGSEKWNDFLLAEHEAGRLTPAAVAAPSLPSDAPPLAAVIYREMLLLWGLRLASIDDRPLPYASNWAVQRGHCRHHAQARRALSWLERRGVIRYAGSMPKRGKRDGTKTFLPGGPVAGLVLPAGALGVEADRGAGGHVEALDQAAQEVPVRHAVADDREVVGEDGDVFVAAGDGTGVLAHDDGSRGVGYASMLSSAAAAMHRNEADTEGR</sequence>
<name>A0A9X3S7D5_9ACTN</name>
<organism evidence="2 3">
    <name type="scientific">Solirubrobacter phytolaccae</name>
    <dbReference type="NCBI Taxonomy" id="1404360"/>
    <lineage>
        <taxon>Bacteria</taxon>
        <taxon>Bacillati</taxon>
        <taxon>Actinomycetota</taxon>
        <taxon>Thermoleophilia</taxon>
        <taxon>Solirubrobacterales</taxon>
        <taxon>Solirubrobacteraceae</taxon>
        <taxon>Solirubrobacter</taxon>
    </lineage>
</organism>